<evidence type="ECO:0000256" key="1">
    <source>
        <dbReference type="ARBA" id="ARBA00023015"/>
    </source>
</evidence>
<keyword evidence="1" id="KW-0805">Transcription regulation</keyword>
<dbReference type="InterPro" id="IPR002577">
    <property type="entry name" value="HTH_HxlR"/>
</dbReference>
<dbReference type="Pfam" id="PF01638">
    <property type="entry name" value="HxlR"/>
    <property type="match status" value="1"/>
</dbReference>
<evidence type="ECO:0000259" key="4">
    <source>
        <dbReference type="PROSITE" id="PS51118"/>
    </source>
</evidence>
<accession>A0ABY7WT09</accession>
<keyword evidence="3" id="KW-0804">Transcription</keyword>
<protein>
    <submittedName>
        <fullName evidence="5">Helix-turn-helix domain-containing protein</fullName>
    </submittedName>
</protein>
<organism evidence="5 6">
    <name type="scientific">Lacticaseibacillus pabuli</name>
    <dbReference type="NCBI Taxonomy" id="3025672"/>
    <lineage>
        <taxon>Bacteria</taxon>
        <taxon>Bacillati</taxon>
        <taxon>Bacillota</taxon>
        <taxon>Bacilli</taxon>
        <taxon>Lactobacillales</taxon>
        <taxon>Lactobacillaceae</taxon>
        <taxon>Lacticaseibacillus</taxon>
    </lineage>
</organism>
<dbReference type="RefSeq" id="WP_274261353.1">
    <property type="nucleotide sequence ID" value="NZ_CP117884.1"/>
</dbReference>
<feature type="domain" description="HTH hxlR-type" evidence="4">
    <location>
        <begin position="13"/>
        <end position="112"/>
    </location>
</feature>
<reference evidence="5 6" key="1">
    <citation type="submission" date="2023-02" db="EMBL/GenBank/DDBJ databases">
        <title>Genome sequence of Lacticaseibacillus sp. KACC 23028.</title>
        <authorList>
            <person name="Kim S."/>
            <person name="Heo J."/>
            <person name="Kwon S.-W."/>
        </authorList>
    </citation>
    <scope>NUCLEOTIDE SEQUENCE [LARGE SCALE GENOMIC DNA]</scope>
    <source>
        <strain evidence="5 6">KACC 23028</strain>
    </source>
</reference>
<keyword evidence="6" id="KW-1185">Reference proteome</keyword>
<evidence type="ECO:0000256" key="3">
    <source>
        <dbReference type="ARBA" id="ARBA00023163"/>
    </source>
</evidence>
<dbReference type="PANTHER" id="PTHR33204:SF29">
    <property type="entry name" value="TRANSCRIPTIONAL REGULATOR"/>
    <property type="match status" value="1"/>
</dbReference>
<dbReference type="Proteomes" id="UP001220377">
    <property type="component" value="Chromosome"/>
</dbReference>
<dbReference type="EMBL" id="CP117884">
    <property type="protein sequence ID" value="WDF83292.1"/>
    <property type="molecule type" value="Genomic_DNA"/>
</dbReference>
<evidence type="ECO:0000313" key="5">
    <source>
        <dbReference type="EMBL" id="WDF83292.1"/>
    </source>
</evidence>
<dbReference type="Gene3D" id="1.10.10.10">
    <property type="entry name" value="Winged helix-like DNA-binding domain superfamily/Winged helix DNA-binding domain"/>
    <property type="match status" value="1"/>
</dbReference>
<sequence>MKERQAYNCLPGCPVESTVQFIAGKWKSVILYHLLTNDALRFGELGARIPGCSDRMLAKQLSELEADQLIAKTVYSRKPAVTDYSVTPFGASLAPVIMAMHTWGQRYNQMSEQMAQYHKNPQP</sequence>
<proteinExistence type="predicted"/>
<dbReference type="PANTHER" id="PTHR33204">
    <property type="entry name" value="TRANSCRIPTIONAL REGULATOR, MARR FAMILY"/>
    <property type="match status" value="1"/>
</dbReference>
<evidence type="ECO:0000313" key="6">
    <source>
        <dbReference type="Proteomes" id="UP001220377"/>
    </source>
</evidence>
<dbReference type="PROSITE" id="PS51118">
    <property type="entry name" value="HTH_HXLR"/>
    <property type="match status" value="1"/>
</dbReference>
<dbReference type="SUPFAM" id="SSF46785">
    <property type="entry name" value="Winged helix' DNA-binding domain"/>
    <property type="match status" value="1"/>
</dbReference>
<name>A0ABY7WT09_9LACO</name>
<dbReference type="InterPro" id="IPR036390">
    <property type="entry name" value="WH_DNA-bd_sf"/>
</dbReference>
<evidence type="ECO:0000256" key="2">
    <source>
        <dbReference type="ARBA" id="ARBA00023125"/>
    </source>
</evidence>
<dbReference type="InterPro" id="IPR036388">
    <property type="entry name" value="WH-like_DNA-bd_sf"/>
</dbReference>
<keyword evidence="2" id="KW-0238">DNA-binding</keyword>
<gene>
    <name evidence="5" type="ORF">PQ472_03370</name>
</gene>